<dbReference type="PANTHER" id="PTHR35024:SF4">
    <property type="entry name" value="POLYMER-FORMING CYTOSKELETAL PROTEIN"/>
    <property type="match status" value="1"/>
</dbReference>
<sequence length="136" mass="14150">MGKKSGEKPCNTIDTLIGEQTQITGNLVFSGGLRIDGKVHGDITAQGDGSTLILSERGEVTGNIKVPHLIINGRIKGNVHSSECVELQAKAEITGDMTYKSLEMALGATVNGGLIHEAEKGTPKLKAIGASDPVIS</sequence>
<comment type="similarity">
    <text evidence="1">Belongs to the bactofilin family.</text>
</comment>
<protein>
    <submittedName>
        <fullName evidence="2">Polymer-forming cytoskeletal protein</fullName>
    </submittedName>
</protein>
<evidence type="ECO:0000256" key="1">
    <source>
        <dbReference type="ARBA" id="ARBA00044755"/>
    </source>
</evidence>
<dbReference type="Pfam" id="PF04519">
    <property type="entry name" value="Bactofilin"/>
    <property type="match status" value="1"/>
</dbReference>
<dbReference type="OrthoDB" id="5294247at2"/>
<evidence type="ECO:0000313" key="2">
    <source>
        <dbReference type="EMBL" id="RCN59497.1"/>
    </source>
</evidence>
<comment type="caution">
    <text evidence="2">The sequence shown here is derived from an EMBL/GenBank/DDBJ whole genome shotgun (WGS) entry which is preliminary data.</text>
</comment>
<reference evidence="2 3" key="1">
    <citation type="submission" date="2018-02" db="EMBL/GenBank/DDBJ databases">
        <title>Insights into the biology of acidophilic members of the Acidiferrobacteraceae family derived from comparative genomic analyses.</title>
        <authorList>
            <person name="Issotta F."/>
            <person name="Thyssen C."/>
            <person name="Mena C."/>
            <person name="Moya A."/>
            <person name="Bellenberg S."/>
            <person name="Sproer C."/>
            <person name="Covarrubias P.C."/>
            <person name="Sand W."/>
            <person name="Quatrini R."/>
            <person name="Vera M."/>
        </authorList>
    </citation>
    <scope>NUCLEOTIDE SEQUENCE [LARGE SCALE GENOMIC DNA]</scope>
    <source>
        <strain evidence="3">m-1</strain>
    </source>
</reference>
<accession>A0A368HMV9</accession>
<organism evidence="2 3">
    <name type="scientific">Acidiferrobacter thiooxydans</name>
    <dbReference type="NCBI Taxonomy" id="163359"/>
    <lineage>
        <taxon>Bacteria</taxon>
        <taxon>Pseudomonadati</taxon>
        <taxon>Pseudomonadota</taxon>
        <taxon>Gammaproteobacteria</taxon>
        <taxon>Acidiferrobacterales</taxon>
        <taxon>Acidiferrobacteraceae</taxon>
        <taxon>Acidiferrobacter</taxon>
    </lineage>
</organism>
<gene>
    <name evidence="2" type="ORF">C4900_02615</name>
</gene>
<dbReference type="Proteomes" id="UP000253250">
    <property type="component" value="Unassembled WGS sequence"/>
</dbReference>
<keyword evidence="3" id="KW-1185">Reference proteome</keyword>
<dbReference type="AlphaFoldDB" id="A0A368HMV9"/>
<evidence type="ECO:0000313" key="3">
    <source>
        <dbReference type="Proteomes" id="UP000253250"/>
    </source>
</evidence>
<dbReference type="InterPro" id="IPR007607">
    <property type="entry name" value="BacA/B"/>
</dbReference>
<dbReference type="PANTHER" id="PTHR35024">
    <property type="entry name" value="HYPOTHETICAL CYTOSOLIC PROTEIN"/>
    <property type="match status" value="1"/>
</dbReference>
<name>A0A368HMV9_9GAMM</name>
<dbReference type="EMBL" id="PSYR01000001">
    <property type="protein sequence ID" value="RCN59497.1"/>
    <property type="molecule type" value="Genomic_DNA"/>
</dbReference>
<proteinExistence type="inferred from homology"/>